<name>A0A1H9TG76_9SPHI</name>
<dbReference type="Proteomes" id="UP000199572">
    <property type="component" value="Unassembled WGS sequence"/>
</dbReference>
<accession>A0A1H9TG76</accession>
<evidence type="ECO:0000313" key="3">
    <source>
        <dbReference type="Proteomes" id="UP000199572"/>
    </source>
</evidence>
<evidence type="ECO:0000313" key="2">
    <source>
        <dbReference type="EMBL" id="SER96128.1"/>
    </source>
</evidence>
<organism evidence="2 3">
    <name type="scientific">Pedobacter rhizosphaerae</name>
    <dbReference type="NCBI Taxonomy" id="390241"/>
    <lineage>
        <taxon>Bacteria</taxon>
        <taxon>Pseudomonadati</taxon>
        <taxon>Bacteroidota</taxon>
        <taxon>Sphingobacteriia</taxon>
        <taxon>Sphingobacteriales</taxon>
        <taxon>Sphingobacteriaceae</taxon>
        <taxon>Pedobacter</taxon>
    </lineage>
</organism>
<keyword evidence="1" id="KW-0812">Transmembrane</keyword>
<proteinExistence type="predicted"/>
<reference evidence="2 3" key="1">
    <citation type="submission" date="2016-10" db="EMBL/GenBank/DDBJ databases">
        <authorList>
            <person name="de Groot N.N."/>
        </authorList>
    </citation>
    <scope>NUCLEOTIDE SEQUENCE [LARGE SCALE GENOMIC DNA]</scope>
    <source>
        <strain evidence="2 3">DSM 18610</strain>
    </source>
</reference>
<dbReference type="RefSeq" id="WP_090886347.1">
    <property type="nucleotide sequence ID" value="NZ_FOGG01000022.1"/>
</dbReference>
<dbReference type="STRING" id="390241.SAMN04488023_12255"/>
<dbReference type="EMBL" id="FOGG01000022">
    <property type="protein sequence ID" value="SER96128.1"/>
    <property type="molecule type" value="Genomic_DNA"/>
</dbReference>
<dbReference type="AlphaFoldDB" id="A0A1H9TG76"/>
<sequence length="82" mass="9647">MHPYIEIIFSTMLILFGILMLKKLKNLRALKRMAIRRSYAAERYSRLLFKKLSFRLTILIFTLALTLVAAVLIEKNIMSVSW</sequence>
<feature type="transmembrane region" description="Helical" evidence="1">
    <location>
        <begin position="6"/>
        <end position="24"/>
    </location>
</feature>
<keyword evidence="1" id="KW-1133">Transmembrane helix</keyword>
<protein>
    <submittedName>
        <fullName evidence="2">Uncharacterized protein</fullName>
    </submittedName>
</protein>
<keyword evidence="1" id="KW-0472">Membrane</keyword>
<evidence type="ECO:0000256" key="1">
    <source>
        <dbReference type="SAM" id="Phobius"/>
    </source>
</evidence>
<gene>
    <name evidence="2" type="ORF">SAMN04488023_12255</name>
</gene>
<keyword evidence="3" id="KW-1185">Reference proteome</keyword>
<feature type="transmembrane region" description="Helical" evidence="1">
    <location>
        <begin position="52"/>
        <end position="73"/>
    </location>
</feature>